<dbReference type="EMBL" id="JBHSMU010000014">
    <property type="protein sequence ID" value="MFC5460914.1"/>
    <property type="molecule type" value="Genomic_DNA"/>
</dbReference>
<dbReference type="Proteomes" id="UP001596050">
    <property type="component" value="Unassembled WGS sequence"/>
</dbReference>
<sequence length="126" mass="14083">MTEVKDMSQPSQLRVSVSGDLLLVEQHGEMDEATLRLCQQQVLELARQTGLCGVLYDARGMIAPPARLTLTQQELDDQPGTMKLRRAIVVPDTKIAYLARIAFGEGDYRVFYDDVDAARAWLRDAS</sequence>
<organism evidence="1 2">
    <name type="scientific">Massilia niabensis</name>
    <dbReference type="NCBI Taxonomy" id="544910"/>
    <lineage>
        <taxon>Bacteria</taxon>
        <taxon>Pseudomonadati</taxon>
        <taxon>Pseudomonadota</taxon>
        <taxon>Betaproteobacteria</taxon>
        <taxon>Burkholderiales</taxon>
        <taxon>Oxalobacteraceae</taxon>
        <taxon>Telluria group</taxon>
        <taxon>Massilia</taxon>
    </lineage>
</organism>
<evidence type="ECO:0000313" key="2">
    <source>
        <dbReference type="Proteomes" id="UP001596050"/>
    </source>
</evidence>
<dbReference type="SUPFAM" id="SSF52091">
    <property type="entry name" value="SpoIIaa-like"/>
    <property type="match status" value="1"/>
</dbReference>
<dbReference type="RefSeq" id="WP_379784241.1">
    <property type="nucleotide sequence ID" value="NZ_JBHSMU010000014.1"/>
</dbReference>
<gene>
    <name evidence="1" type="ORF">ACFPN5_13975</name>
</gene>
<protein>
    <submittedName>
        <fullName evidence="1">STAS/SEC14 domain-containing protein</fullName>
    </submittedName>
</protein>
<dbReference type="InterPro" id="IPR036513">
    <property type="entry name" value="STAS_dom_sf"/>
</dbReference>
<name>A0ABW0L5D9_9BURK</name>
<keyword evidence="2" id="KW-1185">Reference proteome</keyword>
<accession>A0ABW0L5D9</accession>
<evidence type="ECO:0000313" key="1">
    <source>
        <dbReference type="EMBL" id="MFC5460914.1"/>
    </source>
</evidence>
<reference evidence="2" key="1">
    <citation type="journal article" date="2019" name="Int. J. Syst. Evol. Microbiol.">
        <title>The Global Catalogue of Microorganisms (GCM) 10K type strain sequencing project: providing services to taxonomists for standard genome sequencing and annotation.</title>
        <authorList>
            <consortium name="The Broad Institute Genomics Platform"/>
            <consortium name="The Broad Institute Genome Sequencing Center for Infectious Disease"/>
            <person name="Wu L."/>
            <person name="Ma J."/>
        </authorList>
    </citation>
    <scope>NUCLEOTIDE SEQUENCE [LARGE SCALE GENOMIC DNA]</scope>
    <source>
        <strain evidence="2">KACC 12649</strain>
    </source>
</reference>
<proteinExistence type="predicted"/>
<comment type="caution">
    <text evidence="1">The sequence shown here is derived from an EMBL/GenBank/DDBJ whole genome shotgun (WGS) entry which is preliminary data.</text>
</comment>